<dbReference type="Pfam" id="PF14430">
    <property type="entry name" value="Imm1"/>
    <property type="match status" value="1"/>
</dbReference>
<accession>A0A5Q3Q580</accession>
<dbReference type="EMBL" id="CP045929">
    <property type="protein sequence ID" value="QGK69758.1"/>
    <property type="molecule type" value="Genomic_DNA"/>
</dbReference>
<sequence>MPEPSRHDESGTVETRAEIFARLADVPLDEVDKVIGRTEDAYADLNGVRGHDYWGDLVLRQGAAVRALREAREALAALQAEAVGARNAELGVLVATGVLDGQRRYAHDDTSKAELVDWLLSAEGGRASVLHVWDRPHVDDESAGPYLQIRAVVDAETRCGALVFTEEGDDGELTSWHTHAPLPLPSSPELRFDAGSALIFPGNAVVSWEAVRSGLAEFARTGACPESVSWQAARWSQP</sequence>
<keyword evidence="2" id="KW-1185">Reference proteome</keyword>
<organism evidence="1 2">
    <name type="scientific">Allosaccharopolyspora coralli</name>
    <dbReference type="NCBI Taxonomy" id="2665642"/>
    <lineage>
        <taxon>Bacteria</taxon>
        <taxon>Bacillati</taxon>
        <taxon>Actinomycetota</taxon>
        <taxon>Actinomycetes</taxon>
        <taxon>Pseudonocardiales</taxon>
        <taxon>Pseudonocardiaceae</taxon>
        <taxon>Allosaccharopolyspora</taxon>
    </lineage>
</organism>
<gene>
    <name evidence="1" type="ORF">GIY23_09710</name>
</gene>
<dbReference type="KEGG" id="sace:GIY23_09710"/>
<dbReference type="Proteomes" id="UP000371041">
    <property type="component" value="Chromosome"/>
</dbReference>
<name>A0A5Q3Q580_9PSEU</name>
<dbReference type="InterPro" id="IPR025680">
    <property type="entry name" value="DddI"/>
</dbReference>
<dbReference type="AlphaFoldDB" id="A0A5Q3Q580"/>
<evidence type="ECO:0000313" key="2">
    <source>
        <dbReference type="Proteomes" id="UP000371041"/>
    </source>
</evidence>
<protein>
    <submittedName>
        <fullName evidence="1">Uncharacterized protein</fullName>
    </submittedName>
</protein>
<reference evidence="2" key="1">
    <citation type="submission" date="2019-11" db="EMBL/GenBank/DDBJ databases">
        <title>The complete genome sequence of Saccharopolyspora sp. E2A.</title>
        <authorList>
            <person name="Zhang G."/>
        </authorList>
    </citation>
    <scope>NUCLEOTIDE SEQUENCE [LARGE SCALE GENOMIC DNA]</scope>
    <source>
        <strain evidence="2">E2A</strain>
    </source>
</reference>
<evidence type="ECO:0000313" key="1">
    <source>
        <dbReference type="EMBL" id="QGK69758.1"/>
    </source>
</evidence>
<proteinExistence type="predicted"/>
<dbReference type="RefSeq" id="WP_154076351.1">
    <property type="nucleotide sequence ID" value="NZ_CP045929.1"/>
</dbReference>